<gene>
    <name evidence="2" type="ORF">NSPWAT_1800</name>
</gene>
<accession>A0ABM9HF05</accession>
<sequence length="130" mass="15793">MNIKKVLLIILAVLFLIPILYVGYLYVTYLEEYVTTGSGYGFTIGEGKEDVFNKLSQKYGSKVKRYRFYKDREIYSKDKIEFSDEEYNGLKGYDKWKFYFDEKHIDYLAFYFEEDNLVKIERHRQYFELP</sequence>
<dbReference type="Proteomes" id="UP001157733">
    <property type="component" value="Chromosome"/>
</dbReference>
<name>A0ABM9HF05_9BACT</name>
<evidence type="ECO:0000313" key="2">
    <source>
        <dbReference type="EMBL" id="CAI2718659.1"/>
    </source>
</evidence>
<keyword evidence="1" id="KW-1133">Transmembrane helix</keyword>
<evidence type="ECO:0008006" key="4">
    <source>
        <dbReference type="Google" id="ProtNLM"/>
    </source>
</evidence>
<proteinExistence type="predicted"/>
<keyword evidence="1" id="KW-0472">Membrane</keyword>
<dbReference type="EMBL" id="OX336137">
    <property type="protein sequence ID" value="CAI2718659.1"/>
    <property type="molecule type" value="Genomic_DNA"/>
</dbReference>
<organism evidence="2 3">
    <name type="scientific">Nitrospina watsonii</name>
    <dbReference type="NCBI Taxonomy" id="1323948"/>
    <lineage>
        <taxon>Bacteria</taxon>
        <taxon>Pseudomonadati</taxon>
        <taxon>Nitrospinota/Tectimicrobiota group</taxon>
        <taxon>Nitrospinota</taxon>
        <taxon>Nitrospinia</taxon>
        <taxon>Nitrospinales</taxon>
        <taxon>Nitrospinaceae</taxon>
        <taxon>Nitrospina</taxon>
    </lineage>
</organism>
<keyword evidence="3" id="KW-1185">Reference proteome</keyword>
<protein>
    <recommendedName>
        <fullName evidence="4">DUF3139 domain-containing protein</fullName>
    </recommendedName>
</protein>
<dbReference type="RefSeq" id="WP_282011548.1">
    <property type="nucleotide sequence ID" value="NZ_OX336137.1"/>
</dbReference>
<feature type="transmembrane region" description="Helical" evidence="1">
    <location>
        <begin position="7"/>
        <end position="27"/>
    </location>
</feature>
<evidence type="ECO:0000313" key="3">
    <source>
        <dbReference type="Proteomes" id="UP001157733"/>
    </source>
</evidence>
<evidence type="ECO:0000256" key="1">
    <source>
        <dbReference type="SAM" id="Phobius"/>
    </source>
</evidence>
<keyword evidence="1" id="KW-0812">Transmembrane</keyword>
<reference evidence="2 3" key="1">
    <citation type="submission" date="2022-09" db="EMBL/GenBank/DDBJ databases">
        <authorList>
            <person name="Kop L."/>
        </authorList>
    </citation>
    <scope>NUCLEOTIDE SEQUENCE [LARGE SCALE GENOMIC DNA]</scope>
    <source>
        <strain evidence="2 3">347</strain>
    </source>
</reference>